<protein>
    <recommendedName>
        <fullName evidence="7">Homologous-pairing protein 2 winged helix domain-containing protein</fullName>
    </recommendedName>
</protein>
<keyword evidence="6" id="KW-0175">Coiled coil</keyword>
<dbReference type="AlphaFoldDB" id="A0A9W8JR73"/>
<evidence type="ECO:0000256" key="1">
    <source>
        <dbReference type="ARBA" id="ARBA00004123"/>
    </source>
</evidence>
<dbReference type="GO" id="GO:0000794">
    <property type="term" value="C:condensed nuclear chromosome"/>
    <property type="evidence" value="ECO:0007669"/>
    <property type="project" value="TreeGrafter"/>
</dbReference>
<dbReference type="InterPro" id="IPR010776">
    <property type="entry name" value="Hop2_WH_dom"/>
</dbReference>
<evidence type="ECO:0000313" key="8">
    <source>
        <dbReference type="EMBL" id="KAJ3494682.1"/>
    </source>
</evidence>
<comment type="similarity">
    <text evidence="2">Belongs to the HOP2 family.</text>
</comment>
<dbReference type="InterPro" id="IPR036388">
    <property type="entry name" value="WH-like_DNA-bd_sf"/>
</dbReference>
<dbReference type="GO" id="GO:0007129">
    <property type="term" value="P:homologous chromosome pairing at meiosis"/>
    <property type="evidence" value="ECO:0007669"/>
    <property type="project" value="TreeGrafter"/>
</dbReference>
<accession>A0A9W8JR73</accession>
<dbReference type="GO" id="GO:0003690">
    <property type="term" value="F:double-stranded DNA binding"/>
    <property type="evidence" value="ECO:0007669"/>
    <property type="project" value="TreeGrafter"/>
</dbReference>
<evidence type="ECO:0000256" key="2">
    <source>
        <dbReference type="ARBA" id="ARBA00007922"/>
    </source>
</evidence>
<evidence type="ECO:0000313" key="9">
    <source>
        <dbReference type="Proteomes" id="UP001148786"/>
    </source>
</evidence>
<keyword evidence="9" id="KW-1185">Reference proteome</keyword>
<dbReference type="Gene3D" id="1.10.10.10">
    <property type="entry name" value="Winged helix-like DNA-binding domain superfamily/Winged helix DNA-binding domain"/>
    <property type="match status" value="1"/>
</dbReference>
<feature type="domain" description="Homologous-pairing protein 2 winged helix" evidence="7">
    <location>
        <begin position="18"/>
        <end position="79"/>
    </location>
</feature>
<evidence type="ECO:0000256" key="5">
    <source>
        <dbReference type="ARBA" id="ARBA00023254"/>
    </source>
</evidence>
<dbReference type="PANTHER" id="PTHR15938:SF0">
    <property type="entry name" value="HOMOLOGOUS-PAIRING PROTEIN 2 HOMOLOG"/>
    <property type="match status" value="1"/>
</dbReference>
<gene>
    <name evidence="8" type="ORF">NLJ89_g10753</name>
</gene>
<evidence type="ECO:0000256" key="3">
    <source>
        <dbReference type="ARBA" id="ARBA00023172"/>
    </source>
</evidence>
<dbReference type="GO" id="GO:0010774">
    <property type="term" value="P:meiotic strand invasion involved in reciprocal meiotic recombination"/>
    <property type="evidence" value="ECO:0007669"/>
    <property type="project" value="TreeGrafter"/>
</dbReference>
<name>A0A9W8JR73_9AGAR</name>
<dbReference type="GO" id="GO:0120231">
    <property type="term" value="C:DNA recombinase auxiliary factor complex"/>
    <property type="evidence" value="ECO:0007669"/>
    <property type="project" value="TreeGrafter"/>
</dbReference>
<dbReference type="GO" id="GO:0120230">
    <property type="term" value="F:recombinase activator activity"/>
    <property type="evidence" value="ECO:0007669"/>
    <property type="project" value="TreeGrafter"/>
</dbReference>
<evidence type="ECO:0000259" key="7">
    <source>
        <dbReference type="Pfam" id="PF07106"/>
    </source>
</evidence>
<keyword evidence="5" id="KW-0469">Meiosis</keyword>
<evidence type="ECO:0000256" key="4">
    <source>
        <dbReference type="ARBA" id="ARBA00023242"/>
    </source>
</evidence>
<dbReference type="GO" id="GO:0000709">
    <property type="term" value="P:meiotic joint molecule formation"/>
    <property type="evidence" value="ECO:0007669"/>
    <property type="project" value="TreeGrafter"/>
</dbReference>
<feature type="coiled-coil region" evidence="6">
    <location>
        <begin position="91"/>
        <end position="118"/>
    </location>
</feature>
<dbReference type="Pfam" id="PF07106">
    <property type="entry name" value="WHD_TBPIP"/>
    <property type="match status" value="1"/>
</dbReference>
<keyword evidence="3" id="KW-0233">DNA recombination</keyword>
<dbReference type="Proteomes" id="UP001148786">
    <property type="component" value="Unassembled WGS sequence"/>
</dbReference>
<dbReference type="PANTHER" id="PTHR15938">
    <property type="entry name" value="TBP-1 INTERACTING PROTEIN"/>
    <property type="match status" value="1"/>
</dbReference>
<comment type="caution">
    <text evidence="8">The sequence shown here is derived from an EMBL/GenBank/DDBJ whole genome shotgun (WGS) entry which is preliminary data.</text>
</comment>
<organism evidence="8 9">
    <name type="scientific">Agrocybe chaxingu</name>
    <dbReference type="NCBI Taxonomy" id="84603"/>
    <lineage>
        <taxon>Eukaryota</taxon>
        <taxon>Fungi</taxon>
        <taxon>Dikarya</taxon>
        <taxon>Basidiomycota</taxon>
        <taxon>Agaricomycotina</taxon>
        <taxon>Agaricomycetes</taxon>
        <taxon>Agaricomycetidae</taxon>
        <taxon>Agaricales</taxon>
        <taxon>Agaricineae</taxon>
        <taxon>Strophariaceae</taxon>
        <taxon>Agrocybe</taxon>
    </lineage>
</organism>
<comment type="subcellular location">
    <subcellularLocation>
        <location evidence="1">Nucleus</location>
    </subcellularLocation>
</comment>
<reference evidence="8" key="1">
    <citation type="submission" date="2022-07" db="EMBL/GenBank/DDBJ databases">
        <title>Genome Sequence of Agrocybe chaxingu.</title>
        <authorList>
            <person name="Buettner E."/>
        </authorList>
    </citation>
    <scope>NUCLEOTIDE SEQUENCE</scope>
    <source>
        <strain evidence="8">MP-N11</strain>
    </source>
</reference>
<dbReference type="EMBL" id="JANKHO010002103">
    <property type="protein sequence ID" value="KAJ3494682.1"/>
    <property type="molecule type" value="Genomic_DNA"/>
</dbReference>
<dbReference type="OrthoDB" id="272266at2759"/>
<sequence>MSTKPKQEAKVAVLKGQEAEDKVLEYVKKMNRPYGAVDVAANLKGAVPKTATQKILVALAEKGELTQKVYGKTTFFVYNQDKIDSLPPDKITDLKSELAKIEDENKALAAEVKSYSSELSKTKATPTDEEIDRQIADTQKAIAQMMVSLQPLRSGAPPVSAEERARVYADWEKWRPEWIKRRKVFTTLWQLATDPLPPQDAKNLEDDLGIERDSPEHAALEKGPLCAQAINPLKRKR</sequence>
<evidence type="ECO:0000256" key="6">
    <source>
        <dbReference type="SAM" id="Coils"/>
    </source>
</evidence>
<proteinExistence type="inferred from homology"/>
<keyword evidence="4" id="KW-0539">Nucleus</keyword>